<keyword evidence="2" id="KW-1185">Reference proteome</keyword>
<dbReference type="Proteomes" id="UP001530293">
    <property type="component" value="Unassembled WGS sequence"/>
</dbReference>
<organism evidence="1 2">
    <name type="scientific">Discostella pseudostelligera</name>
    <dbReference type="NCBI Taxonomy" id="259834"/>
    <lineage>
        <taxon>Eukaryota</taxon>
        <taxon>Sar</taxon>
        <taxon>Stramenopiles</taxon>
        <taxon>Ochrophyta</taxon>
        <taxon>Bacillariophyta</taxon>
        <taxon>Coscinodiscophyceae</taxon>
        <taxon>Thalassiosirophycidae</taxon>
        <taxon>Stephanodiscales</taxon>
        <taxon>Stephanodiscaceae</taxon>
        <taxon>Discostella</taxon>
    </lineage>
</organism>
<proteinExistence type="predicted"/>
<evidence type="ECO:0000313" key="1">
    <source>
        <dbReference type="EMBL" id="KAL3756834.1"/>
    </source>
</evidence>
<reference evidence="1 2" key="1">
    <citation type="submission" date="2024-10" db="EMBL/GenBank/DDBJ databases">
        <title>Updated reference genomes for cyclostephanoid diatoms.</title>
        <authorList>
            <person name="Roberts W.R."/>
            <person name="Alverson A.J."/>
        </authorList>
    </citation>
    <scope>NUCLEOTIDE SEQUENCE [LARGE SCALE GENOMIC DNA]</scope>
    <source>
        <strain evidence="1 2">AJA232-27</strain>
    </source>
</reference>
<comment type="caution">
    <text evidence="1">The sequence shown here is derived from an EMBL/GenBank/DDBJ whole genome shotgun (WGS) entry which is preliminary data.</text>
</comment>
<gene>
    <name evidence="1" type="ORF">ACHAWU_001346</name>
</gene>
<name>A0ABD3LYJ7_9STRA</name>
<accession>A0ABD3LYJ7</accession>
<evidence type="ECO:0000313" key="2">
    <source>
        <dbReference type="Proteomes" id="UP001530293"/>
    </source>
</evidence>
<sequence>MLSSKKSQRRNIRDIAPHASLPSSTRTFLFAVVDITALSTYTADLCCPSSNRCLNGDELLTSREIADEALVWNIGR</sequence>
<dbReference type="AlphaFoldDB" id="A0ABD3LYJ7"/>
<protein>
    <submittedName>
        <fullName evidence="1">Uncharacterized protein</fullName>
    </submittedName>
</protein>
<dbReference type="EMBL" id="JALLBG020000289">
    <property type="protein sequence ID" value="KAL3756834.1"/>
    <property type="molecule type" value="Genomic_DNA"/>
</dbReference>